<dbReference type="GeneID" id="25738401"/>
<name>A0A0D2MPJ9_9CHLO</name>
<reference evidence="1 2" key="1">
    <citation type="journal article" date="2013" name="BMC Genomics">
        <title>Reconstruction of the lipid metabolism for the microalga Monoraphidium neglectum from its genome sequence reveals characteristics suitable for biofuel production.</title>
        <authorList>
            <person name="Bogen C."/>
            <person name="Al-Dilaimi A."/>
            <person name="Albersmeier A."/>
            <person name="Wichmann J."/>
            <person name="Grundmann M."/>
            <person name="Rupp O."/>
            <person name="Lauersen K.J."/>
            <person name="Blifernez-Klassen O."/>
            <person name="Kalinowski J."/>
            <person name="Goesmann A."/>
            <person name="Mussgnug J.H."/>
            <person name="Kruse O."/>
        </authorList>
    </citation>
    <scope>NUCLEOTIDE SEQUENCE [LARGE SCALE GENOMIC DNA]</scope>
    <source>
        <strain evidence="1 2">SAG 48.87</strain>
    </source>
</reference>
<dbReference type="RefSeq" id="XP_013901451.1">
    <property type="nucleotide sequence ID" value="XM_014045997.1"/>
</dbReference>
<organism evidence="1 2">
    <name type="scientific">Monoraphidium neglectum</name>
    <dbReference type="NCBI Taxonomy" id="145388"/>
    <lineage>
        <taxon>Eukaryota</taxon>
        <taxon>Viridiplantae</taxon>
        <taxon>Chlorophyta</taxon>
        <taxon>core chlorophytes</taxon>
        <taxon>Chlorophyceae</taxon>
        <taxon>CS clade</taxon>
        <taxon>Sphaeropleales</taxon>
        <taxon>Selenastraceae</taxon>
        <taxon>Monoraphidium</taxon>
    </lineage>
</organism>
<dbReference type="CDD" id="cd07812">
    <property type="entry name" value="SRPBCC"/>
    <property type="match status" value="1"/>
</dbReference>
<accession>A0A0D2MPJ9</accession>
<dbReference type="Pfam" id="PF10604">
    <property type="entry name" value="Polyketide_cyc2"/>
    <property type="match status" value="1"/>
</dbReference>
<evidence type="ECO:0008006" key="3">
    <source>
        <dbReference type="Google" id="ProtNLM"/>
    </source>
</evidence>
<dbReference type="Proteomes" id="UP000054498">
    <property type="component" value="Unassembled WGS sequence"/>
</dbReference>
<protein>
    <recommendedName>
        <fullName evidence="3">Coenzyme Q-binding protein COQ10 START domain-containing protein</fullName>
    </recommendedName>
</protein>
<proteinExistence type="predicted"/>
<dbReference type="Gene3D" id="3.30.530.20">
    <property type="match status" value="1"/>
</dbReference>
<dbReference type="AlphaFoldDB" id="A0A0D2MPJ9"/>
<keyword evidence="2" id="KW-1185">Reference proteome</keyword>
<evidence type="ECO:0000313" key="2">
    <source>
        <dbReference type="Proteomes" id="UP000054498"/>
    </source>
</evidence>
<dbReference type="SUPFAM" id="SSF55961">
    <property type="entry name" value="Bet v1-like"/>
    <property type="match status" value="1"/>
</dbReference>
<sequence>MGVLIKGLRGPSGEFGALGVVEVNSSAVDVFRFVADVEQQPTWHHGVKHSKVIGRNGNQKDVHQVLSWNFLALRGDMHLQLAQLEDPKALTIKTELTKGTMMRNFRSRVGVRQKAPGKCELEMEMFVQPNIFVPFGIRGMVGGQVRRQLRGVLSALQEKCERRSEEQQQQQPPWQPQWQPHWQPQWQQLNPLFSWLNPLVAAAS</sequence>
<gene>
    <name evidence="1" type="ORF">MNEG_5524</name>
</gene>
<dbReference type="OrthoDB" id="524321at2759"/>
<dbReference type="InterPro" id="IPR019587">
    <property type="entry name" value="Polyketide_cyclase/dehydratase"/>
</dbReference>
<evidence type="ECO:0000313" key="1">
    <source>
        <dbReference type="EMBL" id="KIZ02432.1"/>
    </source>
</evidence>
<dbReference type="InterPro" id="IPR023393">
    <property type="entry name" value="START-like_dom_sf"/>
</dbReference>
<dbReference type="KEGG" id="mng:MNEG_5524"/>
<dbReference type="EMBL" id="KK101051">
    <property type="protein sequence ID" value="KIZ02432.1"/>
    <property type="molecule type" value="Genomic_DNA"/>
</dbReference>